<dbReference type="GO" id="GO:0015031">
    <property type="term" value="P:protein transport"/>
    <property type="evidence" value="ECO:0007669"/>
    <property type="project" value="TreeGrafter"/>
</dbReference>
<organism evidence="4 5">
    <name type="scientific">Sparus aurata</name>
    <name type="common">Gilthead sea bream</name>
    <dbReference type="NCBI Taxonomy" id="8175"/>
    <lineage>
        <taxon>Eukaryota</taxon>
        <taxon>Metazoa</taxon>
        <taxon>Chordata</taxon>
        <taxon>Craniata</taxon>
        <taxon>Vertebrata</taxon>
        <taxon>Euteleostomi</taxon>
        <taxon>Actinopterygii</taxon>
        <taxon>Neopterygii</taxon>
        <taxon>Teleostei</taxon>
        <taxon>Neoteleostei</taxon>
        <taxon>Acanthomorphata</taxon>
        <taxon>Eupercaria</taxon>
        <taxon>Spariformes</taxon>
        <taxon>Sparidae</taxon>
        <taxon>Sparus</taxon>
    </lineage>
</organism>
<evidence type="ECO:0000259" key="3">
    <source>
        <dbReference type="SMART" id="SM01017"/>
    </source>
</evidence>
<dbReference type="Proteomes" id="UP000472265">
    <property type="component" value="Chromosome 5"/>
</dbReference>
<dbReference type="Pfam" id="PF00339">
    <property type="entry name" value="Arrestin_N"/>
    <property type="match status" value="1"/>
</dbReference>
<evidence type="ECO:0000313" key="5">
    <source>
        <dbReference type="Proteomes" id="UP000472265"/>
    </source>
</evidence>
<evidence type="ECO:0000313" key="4">
    <source>
        <dbReference type="Ensembl" id="ENSSAUP00010000424.1"/>
    </source>
</evidence>
<evidence type="ECO:0000256" key="2">
    <source>
        <dbReference type="SAM" id="MobiDB-lite"/>
    </source>
</evidence>
<dbReference type="SUPFAM" id="SSF81296">
    <property type="entry name" value="E set domains"/>
    <property type="match status" value="1"/>
</dbReference>
<accession>A0A671TEX9</accession>
<feature type="region of interest" description="Disordered" evidence="2">
    <location>
        <begin position="277"/>
        <end position="311"/>
    </location>
</feature>
<dbReference type="PANTHER" id="PTHR11188:SF135">
    <property type="entry name" value="ARRESTIN DOMAIN CONTAINING 3-LIKE-RELATED"/>
    <property type="match status" value="1"/>
</dbReference>
<protein>
    <recommendedName>
        <fullName evidence="3">Arrestin C-terminal-like domain-containing protein</fullName>
    </recommendedName>
</protein>
<evidence type="ECO:0000256" key="1">
    <source>
        <dbReference type="ARBA" id="ARBA00005298"/>
    </source>
</evidence>
<dbReference type="Ensembl" id="ENSSAUT00010000457.1">
    <property type="protein sequence ID" value="ENSSAUP00010000424.1"/>
    <property type="gene ID" value="ENSSAUG00010000256.1"/>
</dbReference>
<dbReference type="InterPro" id="IPR014756">
    <property type="entry name" value="Ig_E-set"/>
</dbReference>
<dbReference type="Pfam" id="PF02752">
    <property type="entry name" value="Arrestin_C"/>
    <property type="match status" value="1"/>
</dbReference>
<dbReference type="InParanoid" id="A0A671TEX9"/>
<dbReference type="Gene3D" id="2.60.40.640">
    <property type="match status" value="2"/>
</dbReference>
<dbReference type="InterPro" id="IPR014752">
    <property type="entry name" value="Arrestin-like_C"/>
</dbReference>
<reference evidence="4" key="2">
    <citation type="submission" date="2025-08" db="UniProtKB">
        <authorList>
            <consortium name="Ensembl"/>
        </authorList>
    </citation>
    <scope>IDENTIFICATION</scope>
</reference>
<dbReference type="GO" id="GO:0005886">
    <property type="term" value="C:plasma membrane"/>
    <property type="evidence" value="ECO:0007669"/>
    <property type="project" value="TreeGrafter"/>
</dbReference>
<dbReference type="InterPro" id="IPR011022">
    <property type="entry name" value="Arrestin_C-like"/>
</dbReference>
<comment type="similarity">
    <text evidence="1">Belongs to the arrestin family.</text>
</comment>
<reference evidence="4" key="1">
    <citation type="submission" date="2021-04" db="EMBL/GenBank/DDBJ databases">
        <authorList>
            <consortium name="Wellcome Sanger Institute Data Sharing"/>
        </authorList>
    </citation>
    <scope>NUCLEOTIDE SEQUENCE [LARGE SCALE GENOMIC DNA]</scope>
</reference>
<proteinExistence type="inferred from homology"/>
<dbReference type="GeneTree" id="ENSGT00940000164012"/>
<name>A0A671TEX9_SPAAU</name>
<dbReference type="InterPro" id="IPR050357">
    <property type="entry name" value="Arrestin_domain-protein"/>
</dbReference>
<keyword evidence="5" id="KW-1185">Reference proteome</keyword>
<dbReference type="GO" id="GO:0007399">
    <property type="term" value="P:nervous system development"/>
    <property type="evidence" value="ECO:0007669"/>
    <property type="project" value="UniProtKB-ARBA"/>
</dbReference>
<dbReference type="PANTHER" id="PTHR11188">
    <property type="entry name" value="ARRESTIN DOMAIN CONTAINING PROTEIN"/>
    <property type="match status" value="1"/>
</dbReference>
<dbReference type="SMART" id="SM01017">
    <property type="entry name" value="Arrestin_C"/>
    <property type="match status" value="1"/>
</dbReference>
<dbReference type="InterPro" id="IPR011021">
    <property type="entry name" value="Arrestin-like_N"/>
</dbReference>
<feature type="domain" description="Arrestin C-terminal-like" evidence="3">
    <location>
        <begin position="143"/>
        <end position="268"/>
    </location>
</feature>
<dbReference type="AlphaFoldDB" id="A0A671TEX9"/>
<dbReference type="GO" id="GO:0005737">
    <property type="term" value="C:cytoplasm"/>
    <property type="evidence" value="ECO:0007669"/>
    <property type="project" value="TreeGrafter"/>
</dbReference>
<sequence length="324" mass="35775">MLSTIKSFSVGYNPINQSNTFTSGDCITGQITLELAKECEIYSLCVKLKGKAEVSWVELDGKKSKTYHAKEKYFSIKQVIIEESKEPGMLRLKDGQEVKGGQMSFLHLCDQLTLIVNTVNTNVSCSWQIQQQDITEKKLKLFSSGTVSMDANIERTGFHQGEGIKVAASINNKSSRDIKPKYLLYMKISYFAKGKRKLDCKKILKEVDDPIPPSANQAVTRVITIPPDTCVSILNCTILRVEYRLKVYLDVKYAVDPEIKFPVVILPALQGPDGEHLPAGSEAYAGSDMPGGTSFLQNPPASGPFATPPPYETHGILQSGFEGR</sequence>
<reference evidence="4" key="3">
    <citation type="submission" date="2025-09" db="UniProtKB">
        <authorList>
            <consortium name="Ensembl"/>
        </authorList>
    </citation>
    <scope>IDENTIFICATION</scope>
</reference>